<dbReference type="InterPro" id="IPR013783">
    <property type="entry name" value="Ig-like_fold"/>
</dbReference>
<sequence>MKALKLSLVALFVSALSFAQTPATAKKMTVQQKPAMAAAAKATKQSDLKWDNDTHDFGEIEKGKPVSYEFTFTNTSKQTILVTNVKPSCGCTATNYTKTPVKPGEKGSVTATYNAAHPGNFHKTVTVTTNEEGAAPKVLIIKGTVQKPETEEKSILLK</sequence>
<dbReference type="KEGG" id="fse:DI487_07320"/>
<dbReference type="RefSeq" id="WP_109569058.1">
    <property type="nucleotide sequence ID" value="NZ_CP029463.1"/>
</dbReference>
<feature type="signal peptide" evidence="1">
    <location>
        <begin position="1"/>
        <end position="19"/>
    </location>
</feature>
<dbReference type="PANTHER" id="PTHR37833">
    <property type="entry name" value="LIPOPROTEIN-RELATED"/>
    <property type="match status" value="1"/>
</dbReference>
<gene>
    <name evidence="2" type="ORF">DI487_07320</name>
</gene>
<keyword evidence="1" id="KW-0732">Signal</keyword>
<evidence type="ECO:0000313" key="2">
    <source>
        <dbReference type="EMBL" id="AWM13690.1"/>
    </source>
</evidence>
<dbReference type="EMBL" id="CP029463">
    <property type="protein sequence ID" value="AWM13690.1"/>
    <property type="molecule type" value="Genomic_DNA"/>
</dbReference>
<accession>A0A2U8QU22</accession>
<organism evidence="2 3">
    <name type="scientific">Flavobacterium sediminis</name>
    <dbReference type="NCBI Taxonomy" id="2201181"/>
    <lineage>
        <taxon>Bacteria</taxon>
        <taxon>Pseudomonadati</taxon>
        <taxon>Bacteroidota</taxon>
        <taxon>Flavobacteriia</taxon>
        <taxon>Flavobacteriales</taxon>
        <taxon>Flavobacteriaceae</taxon>
        <taxon>Flavobacterium</taxon>
    </lineage>
</organism>
<dbReference type="AlphaFoldDB" id="A0A2U8QU22"/>
<dbReference type="Pfam" id="PF07610">
    <property type="entry name" value="DUF1573"/>
    <property type="match status" value="1"/>
</dbReference>
<dbReference type="InterPro" id="IPR011467">
    <property type="entry name" value="DUF1573"/>
</dbReference>
<keyword evidence="3" id="KW-1185">Reference proteome</keyword>
<evidence type="ECO:0000256" key="1">
    <source>
        <dbReference type="SAM" id="SignalP"/>
    </source>
</evidence>
<dbReference type="Gene3D" id="2.60.40.10">
    <property type="entry name" value="Immunoglobulins"/>
    <property type="match status" value="1"/>
</dbReference>
<dbReference type="PANTHER" id="PTHR37833:SF1">
    <property type="entry name" value="SIGNAL PEPTIDE PROTEIN"/>
    <property type="match status" value="1"/>
</dbReference>
<dbReference type="Proteomes" id="UP000245429">
    <property type="component" value="Chromosome"/>
</dbReference>
<name>A0A2U8QU22_9FLAO</name>
<protein>
    <submittedName>
        <fullName evidence="2">DUF1573 domain-containing protein</fullName>
    </submittedName>
</protein>
<dbReference type="OrthoDB" id="826619at2"/>
<evidence type="ECO:0000313" key="3">
    <source>
        <dbReference type="Proteomes" id="UP000245429"/>
    </source>
</evidence>
<reference evidence="2 3" key="1">
    <citation type="submission" date="2018-05" db="EMBL/GenBank/DDBJ databases">
        <title>Flavobacterium sp. MEBiC07310.</title>
        <authorList>
            <person name="Baek K."/>
        </authorList>
    </citation>
    <scope>NUCLEOTIDE SEQUENCE [LARGE SCALE GENOMIC DNA]</scope>
    <source>
        <strain evidence="2 3">MEBiC07310</strain>
    </source>
</reference>
<proteinExistence type="predicted"/>
<feature type="chain" id="PRO_5016003935" evidence="1">
    <location>
        <begin position="20"/>
        <end position="158"/>
    </location>
</feature>